<dbReference type="SUPFAM" id="SSF141868">
    <property type="entry name" value="EAL domain-like"/>
    <property type="match status" value="1"/>
</dbReference>
<dbReference type="Pfam" id="PF00563">
    <property type="entry name" value="EAL"/>
    <property type="match status" value="1"/>
</dbReference>
<dbReference type="SUPFAM" id="SSF55073">
    <property type="entry name" value="Nucleotide cyclase"/>
    <property type="match status" value="1"/>
</dbReference>
<dbReference type="InterPro" id="IPR029787">
    <property type="entry name" value="Nucleotide_cyclase"/>
</dbReference>
<dbReference type="InterPro" id="IPR043128">
    <property type="entry name" value="Rev_trsase/Diguanyl_cyclase"/>
</dbReference>
<dbReference type="InterPro" id="IPR052155">
    <property type="entry name" value="Biofilm_reg_signaling"/>
</dbReference>
<evidence type="ECO:0000313" key="5">
    <source>
        <dbReference type="Proteomes" id="UP000268973"/>
    </source>
</evidence>
<feature type="transmembrane region" description="Helical" evidence="1">
    <location>
        <begin position="12"/>
        <end position="30"/>
    </location>
</feature>
<dbReference type="SMART" id="SM00052">
    <property type="entry name" value="EAL"/>
    <property type="match status" value="1"/>
</dbReference>
<evidence type="ECO:0000259" key="3">
    <source>
        <dbReference type="PROSITE" id="PS50887"/>
    </source>
</evidence>
<feature type="transmembrane region" description="Helical" evidence="1">
    <location>
        <begin position="288"/>
        <end position="310"/>
    </location>
</feature>
<dbReference type="CDD" id="cd01948">
    <property type="entry name" value="EAL"/>
    <property type="match status" value="1"/>
</dbReference>
<accession>A0A3S0P863</accession>
<dbReference type="InterPro" id="IPR000160">
    <property type="entry name" value="GGDEF_dom"/>
</dbReference>
<dbReference type="PANTHER" id="PTHR44757">
    <property type="entry name" value="DIGUANYLATE CYCLASE DGCP"/>
    <property type="match status" value="1"/>
</dbReference>
<evidence type="ECO:0000259" key="2">
    <source>
        <dbReference type="PROSITE" id="PS50883"/>
    </source>
</evidence>
<name>A0A3S0P863_9VIBR</name>
<keyword evidence="1" id="KW-0472">Membrane</keyword>
<feature type="domain" description="EAL" evidence="2">
    <location>
        <begin position="492"/>
        <end position="744"/>
    </location>
</feature>
<feature type="domain" description="GGDEF" evidence="3">
    <location>
        <begin position="352"/>
        <end position="483"/>
    </location>
</feature>
<dbReference type="OrthoDB" id="9804951at2"/>
<dbReference type="SMART" id="SM00267">
    <property type="entry name" value="GGDEF"/>
    <property type="match status" value="1"/>
</dbReference>
<dbReference type="Pfam" id="PF00990">
    <property type="entry name" value="GGDEF"/>
    <property type="match status" value="1"/>
</dbReference>
<dbReference type="InterPro" id="IPR035919">
    <property type="entry name" value="EAL_sf"/>
</dbReference>
<keyword evidence="1" id="KW-1133">Transmembrane helix</keyword>
<dbReference type="Proteomes" id="UP000268973">
    <property type="component" value="Unassembled WGS sequence"/>
</dbReference>
<dbReference type="Gene3D" id="3.20.20.450">
    <property type="entry name" value="EAL domain"/>
    <property type="match status" value="1"/>
</dbReference>
<dbReference type="Gene3D" id="3.30.450.20">
    <property type="entry name" value="PAS domain"/>
    <property type="match status" value="1"/>
</dbReference>
<evidence type="ECO:0000256" key="1">
    <source>
        <dbReference type="SAM" id="Phobius"/>
    </source>
</evidence>
<organism evidence="4 5">
    <name type="scientific">Vibrio aquaticus</name>
    <dbReference type="NCBI Taxonomy" id="2496559"/>
    <lineage>
        <taxon>Bacteria</taxon>
        <taxon>Pseudomonadati</taxon>
        <taxon>Pseudomonadota</taxon>
        <taxon>Gammaproteobacteria</taxon>
        <taxon>Vibrionales</taxon>
        <taxon>Vibrionaceae</taxon>
        <taxon>Vibrio</taxon>
    </lineage>
</organism>
<dbReference type="AlphaFoldDB" id="A0A3S0P863"/>
<sequence length="745" mass="84397">MNKPKTVWTLHRVVVVISVLLLTFIIQNLWQSTVNSTLQTQSTQVELFSTSLSALIDTEDRLLEVAGEQAINNIENGLPIEESIKVFDGLISESGDLSAIRLMDLEGRSLVASSNLPSSNAHLANFKTTPLWNNFLETFDSHNLVIGRTYYSQNLQSDFIPFRKAIRNIQGEPVAVITGAVSLDNTGLITDSLLLGPHNVFKVVRNDGYPQIELPTPKQGYMEKVKFTKSSVLTENLKFLKAERANGAIQSFDVQFDGSTYLGVTKYLPKQQLWVVSQVAQDAIIADFMPSLMVIITVFFALQWFIYALIKRIYNSEKTRRQELLYQANHDFLTGLPNRYYSLKQQTPWRNKRFALMYIDLDKFKVINDTYGHINGDKLLVELAKRVNNLKPENSLFTREAGDEFLLVCEQSKIPDLETFCRTLLDQISLPYQLETTEYLISASIGVALYPQHTNQIDCVKRLADIAVLKAKEQRNTYCLFSPDMEKEQQQEARFEQRLRAALASESFHIEFQPQYRDGQIWGIEALARWVDDELGFVSPEKFIKVSEYIGIMPELGKQLLSQALHESLRLQKSSGVNLQTSINISIIQFMQDDFISQLTELMESNLFDPSAITLELTESVLIEDLPAVLSKCQALKALGFELSLDDFGTGYSSLNVLHQLPVDELKIDRSFISHFLEDPRCYSLIKSIACIGDGLNMRIVAEGVEEKRQVEGISQLGAHVMQGYYYAKPQSVDSLIKQLKEKAA</sequence>
<keyword evidence="5" id="KW-1185">Reference proteome</keyword>
<keyword evidence="1" id="KW-0812">Transmembrane</keyword>
<dbReference type="CDD" id="cd18773">
    <property type="entry name" value="PDC1_HK_sensor"/>
    <property type="match status" value="1"/>
</dbReference>
<dbReference type="NCBIfam" id="TIGR00254">
    <property type="entry name" value="GGDEF"/>
    <property type="match status" value="1"/>
</dbReference>
<comment type="caution">
    <text evidence="4">The sequence shown here is derived from an EMBL/GenBank/DDBJ whole genome shotgun (WGS) entry which is preliminary data.</text>
</comment>
<dbReference type="PROSITE" id="PS50883">
    <property type="entry name" value="EAL"/>
    <property type="match status" value="1"/>
</dbReference>
<dbReference type="InterPro" id="IPR001633">
    <property type="entry name" value="EAL_dom"/>
</dbReference>
<evidence type="ECO:0000313" key="4">
    <source>
        <dbReference type="EMBL" id="RTZ17452.1"/>
    </source>
</evidence>
<proteinExistence type="predicted"/>
<dbReference type="PROSITE" id="PS50887">
    <property type="entry name" value="GGDEF"/>
    <property type="match status" value="1"/>
</dbReference>
<protein>
    <submittedName>
        <fullName evidence="4">EAL domain-containing protein</fullName>
    </submittedName>
</protein>
<dbReference type="EMBL" id="RXZH01000001">
    <property type="protein sequence ID" value="RTZ17452.1"/>
    <property type="molecule type" value="Genomic_DNA"/>
</dbReference>
<dbReference type="RefSeq" id="WP_126572208.1">
    <property type="nucleotide sequence ID" value="NZ_RXZH01000001.1"/>
</dbReference>
<reference evidence="4 5" key="1">
    <citation type="submission" date="2018-12" db="EMBL/GenBank/DDBJ databases">
        <title>Vibrio sp. isolated from China Sea.</title>
        <authorList>
            <person name="Li Y."/>
        </authorList>
    </citation>
    <scope>NUCLEOTIDE SEQUENCE [LARGE SCALE GENOMIC DNA]</scope>
    <source>
        <strain evidence="4 5">BEI207</strain>
    </source>
</reference>
<dbReference type="PANTHER" id="PTHR44757:SF2">
    <property type="entry name" value="BIOFILM ARCHITECTURE MAINTENANCE PROTEIN MBAA"/>
    <property type="match status" value="1"/>
</dbReference>
<gene>
    <name evidence="4" type="ORF">EJ063_01325</name>
</gene>
<dbReference type="CDD" id="cd01949">
    <property type="entry name" value="GGDEF"/>
    <property type="match status" value="1"/>
</dbReference>
<dbReference type="Gene3D" id="3.30.70.270">
    <property type="match status" value="1"/>
</dbReference>